<comment type="caution">
    <text evidence="11">The sequence shown here is derived from an EMBL/GenBank/DDBJ whole genome shotgun (WGS) entry which is preliminary data.</text>
</comment>
<dbReference type="NCBIfam" id="TIGR00526">
    <property type="entry name" value="folB_dom"/>
    <property type="match status" value="1"/>
</dbReference>
<dbReference type="InterPro" id="IPR000489">
    <property type="entry name" value="Pterin-binding_dom"/>
</dbReference>
<dbReference type="SUPFAM" id="SSF51717">
    <property type="entry name" value="Dihydropteroate synthetase-like"/>
    <property type="match status" value="1"/>
</dbReference>
<name>A0ABN3B2E4_9MICO</name>
<dbReference type="Gene3D" id="3.20.20.20">
    <property type="entry name" value="Dihydropteroate synthase-like"/>
    <property type="match status" value="1"/>
</dbReference>
<dbReference type="SMART" id="SM00905">
    <property type="entry name" value="FolB"/>
    <property type="match status" value="1"/>
</dbReference>
<dbReference type="PANTHER" id="PTHR20941:SF1">
    <property type="entry name" value="FOLIC ACID SYNTHESIS PROTEIN FOL1"/>
    <property type="match status" value="1"/>
</dbReference>
<comment type="function">
    <text evidence="9">Catalyzes the conversion of 7,8-dihydroneopterin to 6-hydroxymethyl-7,8-dihydropterin.</text>
</comment>
<comment type="catalytic activity">
    <reaction evidence="9">
        <text>7,8-dihydroneopterin = 6-hydroxymethyl-7,8-dihydropterin + glycolaldehyde</text>
        <dbReference type="Rhea" id="RHEA:10540"/>
        <dbReference type="ChEBI" id="CHEBI:17001"/>
        <dbReference type="ChEBI" id="CHEBI:17071"/>
        <dbReference type="ChEBI" id="CHEBI:44841"/>
        <dbReference type="EC" id="4.1.2.25"/>
    </reaction>
</comment>
<gene>
    <name evidence="11" type="ORF">GCM10009786_01710</name>
</gene>
<dbReference type="NCBIfam" id="TIGR00525">
    <property type="entry name" value="folB"/>
    <property type="match status" value="1"/>
</dbReference>
<dbReference type="InterPro" id="IPR006156">
    <property type="entry name" value="Dihydroneopterin_aldolase"/>
</dbReference>
<comment type="similarity">
    <text evidence="9">Belongs to the DHNA family.</text>
</comment>
<feature type="domain" description="Pterin-binding" evidence="10">
    <location>
        <begin position="1"/>
        <end position="266"/>
    </location>
</feature>
<dbReference type="SUPFAM" id="SSF55620">
    <property type="entry name" value="Tetrahydrobiopterin biosynthesis enzymes-like"/>
    <property type="match status" value="1"/>
</dbReference>
<evidence type="ECO:0000256" key="8">
    <source>
        <dbReference type="ARBA" id="ARBA00022909"/>
    </source>
</evidence>
<keyword evidence="12" id="KW-1185">Reference proteome</keyword>
<comment type="similarity">
    <text evidence="4">Belongs to the DHPS family.</text>
</comment>
<evidence type="ECO:0000313" key="11">
    <source>
        <dbReference type="EMBL" id="GAA2185423.1"/>
    </source>
</evidence>
<dbReference type="EMBL" id="BAAAOP010000001">
    <property type="protein sequence ID" value="GAA2185423.1"/>
    <property type="molecule type" value="Genomic_DNA"/>
</dbReference>
<dbReference type="Pfam" id="PF00809">
    <property type="entry name" value="Pterin_bind"/>
    <property type="match status" value="1"/>
</dbReference>
<dbReference type="Pfam" id="PF02152">
    <property type="entry name" value="FolB"/>
    <property type="match status" value="1"/>
</dbReference>
<keyword evidence="9" id="KW-0456">Lyase</keyword>
<sequence>MGVLNVTPDSFSDGGSYAAHDPAIERGLELVAQGADVVDVGGESTRPGATPVSSSEEQARVLPVIRALAEAGATVSVDTLHADTAAAAVAAGARWINDVSGGLHDPAMLAVAADAGRHRSVGFIIGHWRGIPDPAHLRSEYGDVVSEVADALAERVRAAIAAGVSPEHLVLDPGLGFDKTGDQGWQLLAALGELNAVGFPVLVGASRKRMLGEAIAELATPRREPGEINRSHERDLATAVVSALAADAGAWGVRVHDVVGTRQALAVQAAWSGARRRTAEPERTSDTQEDRITLTGLEVFAHHGVFDFEREQGQRFIIDADVQVSLAGAAADDALARTVHYGELADAIAAAVGGDPVDLIETVAERAATVALGFAGVRRARITVHKPDAPIAQTFSDVSVTIVRHAAERAPL</sequence>
<dbReference type="PANTHER" id="PTHR20941">
    <property type="entry name" value="FOLATE SYNTHESIS PROTEINS"/>
    <property type="match status" value="1"/>
</dbReference>
<evidence type="ECO:0000256" key="6">
    <source>
        <dbReference type="ARBA" id="ARBA00022723"/>
    </source>
</evidence>
<reference evidence="11 12" key="1">
    <citation type="journal article" date="2019" name="Int. J. Syst. Evol. Microbiol.">
        <title>The Global Catalogue of Microorganisms (GCM) 10K type strain sequencing project: providing services to taxonomists for standard genome sequencing and annotation.</title>
        <authorList>
            <consortium name="The Broad Institute Genomics Platform"/>
            <consortium name="The Broad Institute Genome Sequencing Center for Infectious Disease"/>
            <person name="Wu L."/>
            <person name="Ma J."/>
        </authorList>
    </citation>
    <scope>NUCLEOTIDE SEQUENCE [LARGE SCALE GENOMIC DNA]</scope>
    <source>
        <strain evidence="11 12">JCM 14919</strain>
    </source>
</reference>
<evidence type="ECO:0000256" key="1">
    <source>
        <dbReference type="ARBA" id="ARBA00000012"/>
    </source>
</evidence>
<comment type="pathway">
    <text evidence="3">Cofactor biosynthesis; tetrahydrofolate biosynthesis; 7,8-dihydrofolate from 2-amino-4-hydroxy-6-hydroxymethyl-7,8-dihydropteridine diphosphate and 4-aminobenzoate: step 1/2.</text>
</comment>
<evidence type="ECO:0000256" key="4">
    <source>
        <dbReference type="ARBA" id="ARBA00009503"/>
    </source>
</evidence>
<evidence type="ECO:0000256" key="5">
    <source>
        <dbReference type="ARBA" id="ARBA00022679"/>
    </source>
</evidence>
<dbReference type="InterPro" id="IPR011005">
    <property type="entry name" value="Dihydropteroate_synth-like_sf"/>
</dbReference>
<protein>
    <recommendedName>
        <fullName evidence="9">7,8-dihydroneopterin aldolase</fullName>
        <ecNumber evidence="9">4.1.2.25</ecNumber>
    </recommendedName>
</protein>
<dbReference type="InterPro" id="IPR006157">
    <property type="entry name" value="FolB_dom"/>
</dbReference>
<dbReference type="PROSITE" id="PS00793">
    <property type="entry name" value="DHPS_2"/>
    <property type="match status" value="1"/>
</dbReference>
<comment type="catalytic activity">
    <reaction evidence="1">
        <text>(7,8-dihydropterin-6-yl)methyl diphosphate + 4-aminobenzoate = 7,8-dihydropteroate + diphosphate</text>
        <dbReference type="Rhea" id="RHEA:19949"/>
        <dbReference type="ChEBI" id="CHEBI:17836"/>
        <dbReference type="ChEBI" id="CHEBI:17839"/>
        <dbReference type="ChEBI" id="CHEBI:33019"/>
        <dbReference type="ChEBI" id="CHEBI:72950"/>
        <dbReference type="EC" id="2.5.1.15"/>
    </reaction>
</comment>
<dbReference type="CDD" id="cd00534">
    <property type="entry name" value="DHNA_DHNTPE"/>
    <property type="match status" value="1"/>
</dbReference>
<proteinExistence type="inferred from homology"/>
<comment type="cofactor">
    <cofactor evidence="2">
        <name>Mg(2+)</name>
        <dbReference type="ChEBI" id="CHEBI:18420"/>
    </cofactor>
</comment>
<keyword evidence="8 9" id="KW-0289">Folate biosynthesis</keyword>
<dbReference type="Gene3D" id="3.30.1130.10">
    <property type="match status" value="1"/>
</dbReference>
<comment type="pathway">
    <text evidence="9">Cofactor biosynthesis; tetrahydrofolate biosynthesis; 2-amino-4-hydroxy-6-hydroxymethyl-7,8-dihydropteridine diphosphate from 7,8-dihydroneopterin triphosphate: step 3/4.</text>
</comment>
<accession>A0ABN3B2E4</accession>
<keyword evidence="7" id="KW-0460">Magnesium</keyword>
<evidence type="ECO:0000256" key="3">
    <source>
        <dbReference type="ARBA" id="ARBA00004763"/>
    </source>
</evidence>
<evidence type="ECO:0000256" key="7">
    <source>
        <dbReference type="ARBA" id="ARBA00022842"/>
    </source>
</evidence>
<keyword evidence="6" id="KW-0479">Metal-binding</keyword>
<keyword evidence="5" id="KW-0808">Transferase</keyword>
<evidence type="ECO:0000256" key="2">
    <source>
        <dbReference type="ARBA" id="ARBA00001946"/>
    </source>
</evidence>
<dbReference type="InterPro" id="IPR045031">
    <property type="entry name" value="DHP_synth-like"/>
</dbReference>
<evidence type="ECO:0000256" key="9">
    <source>
        <dbReference type="RuleBase" id="RU362079"/>
    </source>
</evidence>
<organism evidence="11 12">
    <name type="scientific">Leucobacter alluvii</name>
    <dbReference type="NCBI Taxonomy" id="340321"/>
    <lineage>
        <taxon>Bacteria</taxon>
        <taxon>Bacillati</taxon>
        <taxon>Actinomycetota</taxon>
        <taxon>Actinomycetes</taxon>
        <taxon>Micrococcales</taxon>
        <taxon>Microbacteriaceae</taxon>
        <taxon>Leucobacter</taxon>
    </lineage>
</organism>
<dbReference type="NCBIfam" id="TIGR01496">
    <property type="entry name" value="DHPS"/>
    <property type="match status" value="1"/>
</dbReference>
<dbReference type="Proteomes" id="UP001501084">
    <property type="component" value="Unassembled WGS sequence"/>
</dbReference>
<dbReference type="CDD" id="cd00739">
    <property type="entry name" value="DHPS"/>
    <property type="match status" value="1"/>
</dbReference>
<evidence type="ECO:0000313" key="12">
    <source>
        <dbReference type="Proteomes" id="UP001501084"/>
    </source>
</evidence>
<dbReference type="PROSITE" id="PS50972">
    <property type="entry name" value="PTERIN_BINDING"/>
    <property type="match status" value="1"/>
</dbReference>
<dbReference type="EC" id="4.1.2.25" evidence="9"/>
<dbReference type="InterPro" id="IPR043133">
    <property type="entry name" value="GTP-CH-I_C/QueF"/>
</dbReference>
<dbReference type="InterPro" id="IPR006390">
    <property type="entry name" value="DHP_synth_dom"/>
</dbReference>
<evidence type="ECO:0000259" key="10">
    <source>
        <dbReference type="PROSITE" id="PS50972"/>
    </source>
</evidence>